<evidence type="ECO:0000259" key="2">
    <source>
        <dbReference type="PROSITE" id="PS50156"/>
    </source>
</evidence>
<feature type="transmembrane region" description="Helical" evidence="1">
    <location>
        <begin position="529"/>
        <end position="546"/>
    </location>
</feature>
<dbReference type="Gene3D" id="3.30.70.1320">
    <property type="entry name" value="Multidrug efflux transporter AcrB pore domain like"/>
    <property type="match status" value="1"/>
</dbReference>
<feature type="transmembrane region" description="Helical" evidence="1">
    <location>
        <begin position="439"/>
        <end position="459"/>
    </location>
</feature>
<sequence length="1033" mass="114070">MRDLSDISAPLARLALRRPVTICMLFLSFLVLGLVSSRLLPLEKFPGIDIPQIAVVVPYPGATPAEVERLITRPIEEALATISGVVEMRSESRDDASEVVLNFNWNDPISARGIEVREAIDTVRHTLPADVERIFVYQFNTDDMAVMQLRISSDRDLSMAYDLINRNLKQPLERVEGVSRVQLFGVDQPEIIIRLRPDALIATGLSTLDITQILNQANFTLNAGAVETDRERIQVKPVGEFRNLDDIRRLPVTAHLTLADVADIGYELPRPRAGRSFNQTYAIGIDIYKESSANLVDVARAATQVIQAADGHPEFAGIYLMTLDNTAESVTTSLRDLLAAGLLGAVLSIIVLYLFLRDWRVTAVIVLSVPIALFLTMGFMYLLGYSLNILSMMGLMLAVGMLIDNAVVVSESIKQEQQDAFARGETPNKTTIELGAGRVSLAIIAGTLTTAIVFLPNIFGEKQEITIFLEHVAVAICISLLASLLIAQTLIPLLLSKLITNGQPTAASDGRVKQIYLHSLRWSHRHPRWTTVIMLALLLSTAIPFIQVSGNQTDMAFNDRLFMNYFVTGQYKLEQVETDVHRLEAYLYEHRERFEIEHVYSYYTPGYAMSVILLKPDRTLSVSEIQRRIRADMPPLARSRPVFGFQGGNTSGVQVTLQGRSTAELERLADQLIPQMSQIQGLTDVQTATRNALDEIQIHLDRAQLERFGLSTRQVADQVDVALRGRNLRSFRHHPEGDMRIQVTFPDSIRRDVRELETLIVGQADGQLITLNQVAEFEQVAQLGAIRRFDRRTAVRITANLDEISLSEARAELQNLFGSIELPAGTSWSLDGGFRTQQQQNQIMLVNMLLAVALVYMVMAALFESLLLPSAVIGSLLMAICGAFWGLLFTGTSLDVMALIGLLILMGIVVNNGIVLVDAVNQQRAAGAALETALIEAASRRVRPILMTVATTVLGMLPLAMGNTQIGGDGPPYAPMAITIISGLIFSTITSLYFVPHAYSRLLAWRAYWADVWQHAGGPLRAPTKSSESNPLS</sequence>
<dbReference type="InterPro" id="IPR000731">
    <property type="entry name" value="SSD"/>
</dbReference>
<name>A0A432WR28_9GAMM</name>
<dbReference type="Gene3D" id="1.20.1640.10">
    <property type="entry name" value="Multidrug efflux transporter AcrB transmembrane domain"/>
    <property type="match status" value="2"/>
</dbReference>
<feature type="transmembrane region" description="Helical" evidence="1">
    <location>
        <begin position="896"/>
        <end position="921"/>
    </location>
</feature>
<dbReference type="Gene3D" id="3.30.2090.10">
    <property type="entry name" value="Multidrug efflux transporter AcrB TolC docking domain, DN and DC subdomains"/>
    <property type="match status" value="2"/>
</dbReference>
<feature type="transmembrane region" description="Helical" evidence="1">
    <location>
        <begin position="870"/>
        <end position="890"/>
    </location>
</feature>
<comment type="caution">
    <text evidence="3">The sequence shown here is derived from an EMBL/GenBank/DDBJ whole genome shotgun (WGS) entry which is preliminary data.</text>
</comment>
<dbReference type="OrthoDB" id="5287122at2"/>
<keyword evidence="1" id="KW-0812">Transmembrane</keyword>
<protein>
    <submittedName>
        <fullName evidence="3">AcrB/AcrD/AcrF family protein</fullName>
    </submittedName>
</protein>
<feature type="transmembrane region" description="Helical" evidence="1">
    <location>
        <begin position="471"/>
        <end position="495"/>
    </location>
</feature>
<keyword evidence="1" id="KW-0472">Membrane</keyword>
<keyword evidence="4" id="KW-1185">Reference proteome</keyword>
<dbReference type="PROSITE" id="PS50156">
    <property type="entry name" value="SSD"/>
    <property type="match status" value="1"/>
</dbReference>
<dbReference type="EMBL" id="PIPM01000001">
    <property type="protein sequence ID" value="RUO36256.1"/>
    <property type="molecule type" value="Genomic_DNA"/>
</dbReference>
<dbReference type="PANTHER" id="PTHR32063:SF73">
    <property type="entry name" value="RND SUPERFAMILY EFFLUX PUMP PERMEASE COMPONENT 1"/>
    <property type="match status" value="1"/>
</dbReference>
<proteinExistence type="predicted"/>
<organism evidence="3 4">
    <name type="scientific">Aliidiomarina sanyensis</name>
    <dbReference type="NCBI Taxonomy" id="1249555"/>
    <lineage>
        <taxon>Bacteria</taxon>
        <taxon>Pseudomonadati</taxon>
        <taxon>Pseudomonadota</taxon>
        <taxon>Gammaproteobacteria</taxon>
        <taxon>Alteromonadales</taxon>
        <taxon>Idiomarinaceae</taxon>
        <taxon>Aliidiomarina</taxon>
    </lineage>
</organism>
<reference evidence="3 4" key="1">
    <citation type="journal article" date="2011" name="Front. Microbiol.">
        <title>Genomic signatures of strain selection and enhancement in Bacillus atrophaeus var. globigii, a historical biowarfare simulant.</title>
        <authorList>
            <person name="Gibbons H.S."/>
            <person name="Broomall S.M."/>
            <person name="McNew L.A."/>
            <person name="Daligault H."/>
            <person name="Chapman C."/>
            <person name="Bruce D."/>
            <person name="Karavis M."/>
            <person name="Krepps M."/>
            <person name="McGregor P.A."/>
            <person name="Hong C."/>
            <person name="Park K.H."/>
            <person name="Akmal A."/>
            <person name="Feldman A."/>
            <person name="Lin J.S."/>
            <person name="Chang W.E."/>
            <person name="Higgs B.W."/>
            <person name="Demirev P."/>
            <person name="Lindquist J."/>
            <person name="Liem A."/>
            <person name="Fochler E."/>
            <person name="Read T.D."/>
            <person name="Tapia R."/>
            <person name="Johnson S."/>
            <person name="Bishop-Lilly K.A."/>
            <person name="Detter C."/>
            <person name="Han C."/>
            <person name="Sozhamannan S."/>
            <person name="Rosenzweig C.N."/>
            <person name="Skowronski E.W."/>
        </authorList>
    </citation>
    <scope>NUCLEOTIDE SEQUENCE [LARGE SCALE GENOMIC DNA]</scope>
    <source>
        <strain evidence="3 4">GYP-17</strain>
    </source>
</reference>
<dbReference type="Gene3D" id="3.30.70.1440">
    <property type="entry name" value="Multidrug efflux transporter AcrB pore domain"/>
    <property type="match status" value="1"/>
</dbReference>
<dbReference type="AlphaFoldDB" id="A0A432WR28"/>
<dbReference type="Proteomes" id="UP000288405">
    <property type="component" value="Unassembled WGS sequence"/>
</dbReference>
<dbReference type="InterPro" id="IPR001036">
    <property type="entry name" value="Acrflvin-R"/>
</dbReference>
<accession>A0A432WR28</accession>
<dbReference type="PRINTS" id="PR00702">
    <property type="entry name" value="ACRIFLAVINRP"/>
</dbReference>
<gene>
    <name evidence="3" type="ORF">CWE11_00085</name>
</gene>
<dbReference type="Pfam" id="PF00873">
    <property type="entry name" value="ACR_tran"/>
    <property type="match status" value="1"/>
</dbReference>
<feature type="transmembrane region" description="Helical" evidence="1">
    <location>
        <begin position="337"/>
        <end position="356"/>
    </location>
</feature>
<dbReference type="Gene3D" id="3.30.70.1430">
    <property type="entry name" value="Multidrug efflux transporter AcrB pore domain"/>
    <property type="match status" value="2"/>
</dbReference>
<dbReference type="InterPro" id="IPR027463">
    <property type="entry name" value="AcrB_DN_DC_subdom"/>
</dbReference>
<dbReference type="GO" id="GO:0005886">
    <property type="term" value="C:plasma membrane"/>
    <property type="evidence" value="ECO:0007669"/>
    <property type="project" value="TreeGrafter"/>
</dbReference>
<feature type="domain" description="SSD" evidence="2">
    <location>
        <begin position="366"/>
        <end position="493"/>
    </location>
</feature>
<dbReference type="RefSeq" id="WP_126775567.1">
    <property type="nucleotide sequence ID" value="NZ_PIPM01000001.1"/>
</dbReference>
<evidence type="ECO:0000313" key="3">
    <source>
        <dbReference type="EMBL" id="RUO36256.1"/>
    </source>
</evidence>
<feature type="transmembrane region" description="Helical" evidence="1">
    <location>
        <begin position="973"/>
        <end position="995"/>
    </location>
</feature>
<dbReference type="GO" id="GO:0042910">
    <property type="term" value="F:xenobiotic transmembrane transporter activity"/>
    <property type="evidence" value="ECO:0007669"/>
    <property type="project" value="TreeGrafter"/>
</dbReference>
<dbReference type="SUPFAM" id="SSF82866">
    <property type="entry name" value="Multidrug efflux transporter AcrB transmembrane domain"/>
    <property type="match status" value="2"/>
</dbReference>
<dbReference type="SUPFAM" id="SSF82714">
    <property type="entry name" value="Multidrug efflux transporter AcrB TolC docking domain, DN and DC subdomains"/>
    <property type="match status" value="2"/>
</dbReference>
<dbReference type="PANTHER" id="PTHR32063">
    <property type="match status" value="1"/>
</dbReference>
<feature type="transmembrane region" description="Helical" evidence="1">
    <location>
        <begin position="843"/>
        <end position="863"/>
    </location>
</feature>
<feature type="transmembrane region" description="Helical" evidence="1">
    <location>
        <begin position="363"/>
        <end position="383"/>
    </location>
</feature>
<feature type="transmembrane region" description="Helical" evidence="1">
    <location>
        <begin position="20"/>
        <end position="40"/>
    </location>
</feature>
<evidence type="ECO:0000313" key="4">
    <source>
        <dbReference type="Proteomes" id="UP000288405"/>
    </source>
</evidence>
<evidence type="ECO:0000256" key="1">
    <source>
        <dbReference type="SAM" id="Phobius"/>
    </source>
</evidence>
<keyword evidence="1" id="KW-1133">Transmembrane helix</keyword>
<dbReference type="SUPFAM" id="SSF82693">
    <property type="entry name" value="Multidrug efflux transporter AcrB pore domain, PN1, PN2, PC1 and PC2 subdomains"/>
    <property type="match status" value="2"/>
</dbReference>